<keyword evidence="5" id="KW-0411">Iron-sulfur</keyword>
<dbReference type="Gene3D" id="3.20.20.70">
    <property type="entry name" value="Aldolase class I"/>
    <property type="match status" value="1"/>
</dbReference>
<dbReference type="InterPro" id="IPR007197">
    <property type="entry name" value="rSAM"/>
</dbReference>
<organism evidence="8 9">
    <name type="scientific">Rhodopila globiformis</name>
    <name type="common">Rhodopseudomonas globiformis</name>
    <dbReference type="NCBI Taxonomy" id="1071"/>
    <lineage>
        <taxon>Bacteria</taxon>
        <taxon>Pseudomonadati</taxon>
        <taxon>Pseudomonadota</taxon>
        <taxon>Alphaproteobacteria</taxon>
        <taxon>Acetobacterales</taxon>
        <taxon>Acetobacteraceae</taxon>
        <taxon>Rhodopila</taxon>
    </lineage>
</organism>
<dbReference type="InterPro" id="IPR006638">
    <property type="entry name" value="Elp3/MiaA/NifB-like_rSAM"/>
</dbReference>
<sequence>MSCFEMSAPPRRVAGDSNAAETMQPRDPAPVPAESRNGGRVKAGGQAPQGVYLPNNNILTPHMRSPAYVQMSTAAAITLGVMQGMMHRTCCTRCLNLLLTYPEGCRANCAYCGLARHRESLRDYADRNFIRVDWPAVPYDDVLDIVASGGDQGRFHRMCISMITHPDSDADARVVLRRWTERIPHIPVSILSNPTTMTRQDVQALKDLGADIFTVALDAATPEIFDRTRGRGVQSPHSWDKYWEILNAAAEIFGPGHFGAHLIAGMGETERDMLALVQRLRDMGGHSHMFAFFPESGSLMDHLPAVARPQWRRVQLARYLIDYRARRVEQMRFDETGRLADFGVPRDELDAIVDAGIAFRTSGCPGQEAEDVSACDRPYGDSPPRDIASYPFTPNGNDLRRIRAQLRARRS</sequence>
<dbReference type="Proteomes" id="UP000239724">
    <property type="component" value="Unassembled WGS sequence"/>
</dbReference>
<dbReference type="InterPro" id="IPR058240">
    <property type="entry name" value="rSAM_sf"/>
</dbReference>
<dbReference type="PROSITE" id="PS51918">
    <property type="entry name" value="RADICAL_SAM"/>
    <property type="match status" value="1"/>
</dbReference>
<proteinExistence type="predicted"/>
<evidence type="ECO:0000256" key="5">
    <source>
        <dbReference type="ARBA" id="ARBA00023014"/>
    </source>
</evidence>
<dbReference type="CDD" id="cd01335">
    <property type="entry name" value="Radical_SAM"/>
    <property type="match status" value="1"/>
</dbReference>
<feature type="domain" description="Radical SAM core" evidence="7">
    <location>
        <begin position="89"/>
        <end position="338"/>
    </location>
</feature>
<dbReference type="AlphaFoldDB" id="A0A2S6NH62"/>
<evidence type="ECO:0000256" key="6">
    <source>
        <dbReference type="SAM" id="MobiDB-lite"/>
    </source>
</evidence>
<accession>A0A2S6NH62</accession>
<evidence type="ECO:0000256" key="4">
    <source>
        <dbReference type="ARBA" id="ARBA00023004"/>
    </source>
</evidence>
<evidence type="ECO:0000259" key="7">
    <source>
        <dbReference type="PROSITE" id="PS51918"/>
    </source>
</evidence>
<evidence type="ECO:0000313" key="8">
    <source>
        <dbReference type="EMBL" id="PPQ33947.1"/>
    </source>
</evidence>
<evidence type="ECO:0000256" key="3">
    <source>
        <dbReference type="ARBA" id="ARBA00022723"/>
    </source>
</evidence>
<dbReference type="SMART" id="SM00729">
    <property type="entry name" value="Elp3"/>
    <property type="match status" value="1"/>
</dbReference>
<gene>
    <name evidence="8" type="ORF">CCS01_13030</name>
</gene>
<dbReference type="GO" id="GO:0046872">
    <property type="term" value="F:metal ion binding"/>
    <property type="evidence" value="ECO:0007669"/>
    <property type="project" value="UniProtKB-KW"/>
</dbReference>
<dbReference type="SFLD" id="SFLDG01098">
    <property type="entry name" value="Uncharacterised_Radical_SAM_Su"/>
    <property type="match status" value="1"/>
</dbReference>
<comment type="cofactor">
    <cofactor evidence="1">
        <name>[4Fe-4S] cluster</name>
        <dbReference type="ChEBI" id="CHEBI:49883"/>
    </cofactor>
</comment>
<evidence type="ECO:0000256" key="2">
    <source>
        <dbReference type="ARBA" id="ARBA00022691"/>
    </source>
</evidence>
<dbReference type="GO" id="GO:0051536">
    <property type="term" value="F:iron-sulfur cluster binding"/>
    <property type="evidence" value="ECO:0007669"/>
    <property type="project" value="UniProtKB-KW"/>
</dbReference>
<keyword evidence="2" id="KW-0949">S-adenosyl-L-methionine</keyword>
<protein>
    <submittedName>
        <fullName evidence="8">Radical SAM protein</fullName>
    </submittedName>
</protein>
<keyword evidence="4" id="KW-0408">Iron</keyword>
<evidence type="ECO:0000313" key="9">
    <source>
        <dbReference type="Proteomes" id="UP000239724"/>
    </source>
</evidence>
<dbReference type="InterPro" id="IPR013785">
    <property type="entry name" value="Aldolase_TIM"/>
</dbReference>
<dbReference type="EMBL" id="NHRY01000135">
    <property type="protein sequence ID" value="PPQ33947.1"/>
    <property type="molecule type" value="Genomic_DNA"/>
</dbReference>
<comment type="caution">
    <text evidence="8">The sequence shown here is derived from an EMBL/GenBank/DDBJ whole genome shotgun (WGS) entry which is preliminary data.</text>
</comment>
<feature type="region of interest" description="Disordered" evidence="6">
    <location>
        <begin position="1"/>
        <end position="47"/>
    </location>
</feature>
<keyword evidence="9" id="KW-1185">Reference proteome</keyword>
<evidence type="ECO:0000256" key="1">
    <source>
        <dbReference type="ARBA" id="ARBA00001966"/>
    </source>
</evidence>
<feature type="region of interest" description="Disordered" evidence="6">
    <location>
        <begin position="365"/>
        <end position="396"/>
    </location>
</feature>
<keyword evidence="3" id="KW-0479">Metal-binding</keyword>
<dbReference type="OrthoDB" id="5495221at2"/>
<dbReference type="Pfam" id="PF04055">
    <property type="entry name" value="Radical_SAM"/>
    <property type="match status" value="1"/>
</dbReference>
<dbReference type="SFLD" id="SFLDS00029">
    <property type="entry name" value="Radical_SAM"/>
    <property type="match status" value="1"/>
</dbReference>
<dbReference type="SUPFAM" id="SSF102114">
    <property type="entry name" value="Radical SAM enzymes"/>
    <property type="match status" value="1"/>
</dbReference>
<reference evidence="8 9" key="1">
    <citation type="journal article" date="2018" name="Arch. Microbiol.">
        <title>New insights into the metabolic potential of the phototrophic purple bacterium Rhodopila globiformis DSM 161(T) from its draft genome sequence and evidence for a vanadium-dependent nitrogenase.</title>
        <authorList>
            <person name="Imhoff J.F."/>
            <person name="Rahn T."/>
            <person name="Kunzel S."/>
            <person name="Neulinger S.C."/>
        </authorList>
    </citation>
    <scope>NUCLEOTIDE SEQUENCE [LARGE SCALE GENOMIC DNA]</scope>
    <source>
        <strain evidence="8 9">DSM 161</strain>
    </source>
</reference>
<dbReference type="GO" id="GO:0003824">
    <property type="term" value="F:catalytic activity"/>
    <property type="evidence" value="ECO:0007669"/>
    <property type="project" value="InterPro"/>
</dbReference>
<name>A0A2S6NH62_RHOGL</name>